<evidence type="ECO:0000313" key="3">
    <source>
        <dbReference type="Proteomes" id="UP000666369"/>
    </source>
</evidence>
<dbReference type="EMBL" id="JAADJT010000008">
    <property type="protein sequence ID" value="NGZ86110.1"/>
    <property type="molecule type" value="Genomic_DNA"/>
</dbReference>
<keyword evidence="3" id="KW-1185">Reference proteome</keyword>
<gene>
    <name evidence="2" type="ORF">GW587_17835</name>
</gene>
<name>A0ABX0FNA9_9BURK</name>
<proteinExistence type="predicted"/>
<feature type="region of interest" description="Disordered" evidence="1">
    <location>
        <begin position="1"/>
        <end position="36"/>
    </location>
</feature>
<reference evidence="2 3" key="1">
    <citation type="submission" date="2020-01" db="EMBL/GenBank/DDBJ databases">
        <authorList>
            <person name="Lee S.D."/>
        </authorList>
    </citation>
    <scope>NUCLEOTIDE SEQUENCE [LARGE SCALE GENOMIC DNA]</scope>
    <source>
        <strain evidence="2 3">SAP-35</strain>
    </source>
</reference>
<dbReference type="RefSeq" id="WP_166105718.1">
    <property type="nucleotide sequence ID" value="NZ_JAADJT010000008.1"/>
</dbReference>
<feature type="compositionally biased region" description="Polar residues" evidence="1">
    <location>
        <begin position="20"/>
        <end position="29"/>
    </location>
</feature>
<evidence type="ECO:0000256" key="1">
    <source>
        <dbReference type="SAM" id="MobiDB-lite"/>
    </source>
</evidence>
<dbReference type="Proteomes" id="UP000666369">
    <property type="component" value="Unassembled WGS sequence"/>
</dbReference>
<protein>
    <submittedName>
        <fullName evidence="2">Uncharacterized protein</fullName>
    </submittedName>
</protein>
<reference evidence="3" key="2">
    <citation type="submission" date="2023-07" db="EMBL/GenBank/DDBJ databases">
        <title>Duganella aceri sp. nov., isolated from tree sap.</title>
        <authorList>
            <person name="Kim I.S."/>
        </authorList>
    </citation>
    <scope>NUCLEOTIDE SEQUENCE [LARGE SCALE GENOMIC DNA]</scope>
    <source>
        <strain evidence="3">SAP-35</strain>
    </source>
</reference>
<evidence type="ECO:0000313" key="2">
    <source>
        <dbReference type="EMBL" id="NGZ86110.1"/>
    </source>
</evidence>
<comment type="caution">
    <text evidence="2">The sequence shown here is derived from an EMBL/GenBank/DDBJ whole genome shotgun (WGS) entry which is preliminary data.</text>
</comment>
<sequence>MDMTAKAKKLGLTSRRNNKKPPTSDSMQPAKSKAQLRTERLAMHHKAVRMIAGLWKDREGGPVDGVEYQTQIRETW</sequence>
<accession>A0ABX0FNA9</accession>
<organism evidence="2 3">
    <name type="scientific">Duganella aceris</name>
    <dbReference type="NCBI Taxonomy" id="2703883"/>
    <lineage>
        <taxon>Bacteria</taxon>
        <taxon>Pseudomonadati</taxon>
        <taxon>Pseudomonadota</taxon>
        <taxon>Betaproteobacteria</taxon>
        <taxon>Burkholderiales</taxon>
        <taxon>Oxalobacteraceae</taxon>
        <taxon>Telluria group</taxon>
        <taxon>Duganella</taxon>
    </lineage>
</organism>